<dbReference type="InterPro" id="IPR013761">
    <property type="entry name" value="SAM/pointed_sf"/>
</dbReference>
<dbReference type="InterPro" id="IPR001660">
    <property type="entry name" value="SAM"/>
</dbReference>
<dbReference type="Pfam" id="PF18017">
    <property type="entry name" value="SAM_4"/>
    <property type="match status" value="1"/>
</dbReference>
<feature type="region of interest" description="Disordered" evidence="1">
    <location>
        <begin position="85"/>
        <end position="110"/>
    </location>
</feature>
<evidence type="ECO:0000313" key="4">
    <source>
        <dbReference type="Proteomes" id="UP000230066"/>
    </source>
</evidence>
<evidence type="ECO:0000313" key="3">
    <source>
        <dbReference type="EMBL" id="THD21436.1"/>
    </source>
</evidence>
<evidence type="ECO:0000259" key="2">
    <source>
        <dbReference type="PROSITE" id="PS50105"/>
    </source>
</evidence>
<keyword evidence="4" id="KW-1185">Reference proteome</keyword>
<sequence length="355" mass="39031">MRDLSGWIDFFELAGVPRTVRKTYAQIFVDHRITDSVVADLEKDHLKDMGITVIGDIIAILKQCKKIGHEDTAVSTAKVSSTTVIAEPTQKTEPSSSTQSSVVSSGSRVTARHRMTPEIEGNYVVKHPSGTTAKTRKILAMLKQRAAVNQSQVKKSQLIQRKVPVTQAGVSFDESDADDQMNYRVILSNLEITPPKASQQALNPGTRILSCLNMHSGAPNPNPNLPRKTVRTIVLPNTSVPVRKTQKRPVGESVFCRLNSDPAFQQSEPPKQALPYQGVLKRPRLAPPVQAPGRRPVRFPQSSKPFVNTARFQPRPITYSEGVLGSSFSQSESSVKNRLGPSIRVTSPRRTLSVL</sequence>
<dbReference type="PROSITE" id="PS50105">
    <property type="entry name" value="SAM_DOMAIN"/>
    <property type="match status" value="1"/>
</dbReference>
<reference evidence="3" key="1">
    <citation type="submission" date="2019-03" db="EMBL/GenBank/DDBJ databases">
        <title>Improved annotation for the trematode Fasciola hepatica.</title>
        <authorList>
            <person name="Choi Y.-J."/>
            <person name="Martin J."/>
            <person name="Mitreva M."/>
        </authorList>
    </citation>
    <scope>NUCLEOTIDE SEQUENCE [LARGE SCALE GENOMIC DNA]</scope>
</reference>
<organism evidence="3 4">
    <name type="scientific">Fasciola hepatica</name>
    <name type="common">Liver fluke</name>
    <dbReference type="NCBI Taxonomy" id="6192"/>
    <lineage>
        <taxon>Eukaryota</taxon>
        <taxon>Metazoa</taxon>
        <taxon>Spiralia</taxon>
        <taxon>Lophotrochozoa</taxon>
        <taxon>Platyhelminthes</taxon>
        <taxon>Trematoda</taxon>
        <taxon>Digenea</taxon>
        <taxon>Plagiorchiida</taxon>
        <taxon>Echinostomata</taxon>
        <taxon>Echinostomatoidea</taxon>
        <taxon>Fasciolidae</taxon>
        <taxon>Fasciola</taxon>
    </lineage>
</organism>
<dbReference type="PANTHER" id="PTHR21359:SF1">
    <property type="entry name" value="DUF5577 DOMAIN-CONTAINING PROTEIN"/>
    <property type="match status" value="1"/>
</dbReference>
<accession>A0A4E0R4K0</accession>
<name>A0A4E0R4K0_FASHE</name>
<evidence type="ECO:0000256" key="1">
    <source>
        <dbReference type="SAM" id="MobiDB-lite"/>
    </source>
</evidence>
<dbReference type="GO" id="GO:0005634">
    <property type="term" value="C:nucleus"/>
    <property type="evidence" value="ECO:0007669"/>
    <property type="project" value="TreeGrafter"/>
</dbReference>
<comment type="caution">
    <text evidence="3">The sequence shown here is derived from an EMBL/GenBank/DDBJ whole genome shotgun (WGS) entry which is preliminary data.</text>
</comment>
<gene>
    <name evidence="3" type="ORF">D915_007923</name>
</gene>
<dbReference type="AlphaFoldDB" id="A0A4E0R4K0"/>
<proteinExistence type="predicted"/>
<dbReference type="SUPFAM" id="SSF47769">
    <property type="entry name" value="SAM/Pointed domain"/>
    <property type="match status" value="1"/>
</dbReference>
<dbReference type="Gene3D" id="1.10.150.50">
    <property type="entry name" value="Transcription Factor, Ets-1"/>
    <property type="match status" value="1"/>
</dbReference>
<dbReference type="Proteomes" id="UP000230066">
    <property type="component" value="Unassembled WGS sequence"/>
</dbReference>
<feature type="domain" description="SAM" evidence="2">
    <location>
        <begin position="1"/>
        <end position="70"/>
    </location>
</feature>
<feature type="compositionally biased region" description="Low complexity" evidence="1">
    <location>
        <begin position="95"/>
        <end position="109"/>
    </location>
</feature>
<dbReference type="EMBL" id="JXXN02003534">
    <property type="protein sequence ID" value="THD21436.1"/>
    <property type="molecule type" value="Genomic_DNA"/>
</dbReference>
<dbReference type="PANTHER" id="PTHR21359">
    <property type="entry name" value="DUF5577 DOMAIN-CONTAINING PROTEIN"/>
    <property type="match status" value="1"/>
</dbReference>
<protein>
    <recommendedName>
        <fullName evidence="2">SAM domain-containing protein</fullName>
    </recommendedName>
</protein>
<dbReference type="InterPro" id="IPR039161">
    <property type="entry name" value="C19orf47-like"/>
</dbReference>